<dbReference type="Pfam" id="PF08281">
    <property type="entry name" value="Sigma70_r4_2"/>
    <property type="match status" value="1"/>
</dbReference>
<keyword evidence="10" id="KW-1185">Reference proteome</keyword>
<proteinExistence type="inferred from homology"/>
<reference evidence="9 10" key="1">
    <citation type="journal article" date="2018" name="Environ. Microbiol.">
        <title>Isolation and genomic characterization of Novimethylophilus kurashikiensis gen. nov. sp. nov., a new lanthanide-dependent methylotrophic species of Methylophilaceae.</title>
        <authorList>
            <person name="Lv H."/>
            <person name="Sahin N."/>
            <person name="Tani A."/>
        </authorList>
    </citation>
    <scope>NUCLEOTIDE SEQUENCE [LARGE SCALE GENOMIC DNA]</scope>
    <source>
        <strain evidence="9 10">La2-4</strain>
    </source>
</reference>
<feature type="domain" description="RNA polymerase sigma factor 70 region 4 type 2" evidence="8">
    <location>
        <begin position="134"/>
        <end position="182"/>
    </location>
</feature>
<dbReference type="GO" id="GO:0016987">
    <property type="term" value="F:sigma factor activity"/>
    <property type="evidence" value="ECO:0007669"/>
    <property type="project" value="UniProtKB-KW"/>
</dbReference>
<dbReference type="InterPro" id="IPR007627">
    <property type="entry name" value="RNA_pol_sigma70_r2"/>
</dbReference>
<keyword evidence="5 6" id="KW-0804">Transcription</keyword>
<dbReference type="InterPro" id="IPR013249">
    <property type="entry name" value="RNA_pol_sigma70_r4_t2"/>
</dbReference>
<evidence type="ECO:0000256" key="1">
    <source>
        <dbReference type="ARBA" id="ARBA00010641"/>
    </source>
</evidence>
<keyword evidence="2 6" id="KW-0805">Transcription regulation</keyword>
<dbReference type="InterPro" id="IPR000838">
    <property type="entry name" value="RNA_pol_sigma70_ECF_CS"/>
</dbReference>
<dbReference type="PROSITE" id="PS01063">
    <property type="entry name" value="SIGMA70_ECF"/>
    <property type="match status" value="1"/>
</dbReference>
<comment type="similarity">
    <text evidence="1 6">Belongs to the sigma-70 factor family. ECF subfamily.</text>
</comment>
<evidence type="ECO:0000256" key="4">
    <source>
        <dbReference type="ARBA" id="ARBA00023125"/>
    </source>
</evidence>
<organism evidence="9 10">
    <name type="scientific">Novimethylophilus kurashikiensis</name>
    <dbReference type="NCBI Taxonomy" id="1825523"/>
    <lineage>
        <taxon>Bacteria</taxon>
        <taxon>Pseudomonadati</taxon>
        <taxon>Pseudomonadota</taxon>
        <taxon>Betaproteobacteria</taxon>
        <taxon>Nitrosomonadales</taxon>
        <taxon>Methylophilaceae</taxon>
        <taxon>Novimethylophilus</taxon>
    </lineage>
</organism>
<dbReference type="InterPro" id="IPR039425">
    <property type="entry name" value="RNA_pol_sigma-70-like"/>
</dbReference>
<dbReference type="RefSeq" id="WP_109014093.1">
    <property type="nucleotide sequence ID" value="NZ_BDOQ01000002.1"/>
</dbReference>
<dbReference type="GO" id="GO:0006352">
    <property type="term" value="P:DNA-templated transcription initiation"/>
    <property type="evidence" value="ECO:0007669"/>
    <property type="project" value="InterPro"/>
</dbReference>
<dbReference type="FunFam" id="1.10.1740.10:FF:000001">
    <property type="entry name" value="RNA polymerase sigma factor"/>
    <property type="match status" value="1"/>
</dbReference>
<evidence type="ECO:0000256" key="2">
    <source>
        <dbReference type="ARBA" id="ARBA00023015"/>
    </source>
</evidence>
<dbReference type="EMBL" id="BDOQ01000002">
    <property type="protein sequence ID" value="GBG12871.1"/>
    <property type="molecule type" value="Genomic_DNA"/>
</dbReference>
<evidence type="ECO:0000259" key="7">
    <source>
        <dbReference type="Pfam" id="PF04542"/>
    </source>
</evidence>
<evidence type="ECO:0000313" key="9">
    <source>
        <dbReference type="EMBL" id="GBG12871.1"/>
    </source>
</evidence>
<sequence>MASDRDIDQQLVERVQRGDKQAFGLLVDKYRRKLGRLLSRFIRDQAEVEDVVQEAFIKAYRALPNFRGESAFYTWLYRIGINTAKNYLVSMGRRPQTSNEIDVDDAENFEDGDELRTLDTPETELMTQEIAKTVQLAIDALPEDLKTAIVLREIEGLSYEEIATMMDCPIGTVRSRIFRARESIAERLRPLLDTPQDKRW</sequence>
<name>A0A2R5F870_9PROT</name>
<dbReference type="AlphaFoldDB" id="A0A2R5F870"/>
<dbReference type="CDD" id="cd06171">
    <property type="entry name" value="Sigma70_r4"/>
    <property type="match status" value="1"/>
</dbReference>
<evidence type="ECO:0000259" key="8">
    <source>
        <dbReference type="Pfam" id="PF08281"/>
    </source>
</evidence>
<dbReference type="Proteomes" id="UP000245081">
    <property type="component" value="Unassembled WGS sequence"/>
</dbReference>
<dbReference type="SUPFAM" id="SSF88659">
    <property type="entry name" value="Sigma3 and sigma4 domains of RNA polymerase sigma factors"/>
    <property type="match status" value="1"/>
</dbReference>
<dbReference type="NCBIfam" id="TIGR02937">
    <property type="entry name" value="sigma70-ECF"/>
    <property type="match status" value="1"/>
</dbReference>
<comment type="caution">
    <text evidence="9">The sequence shown here is derived from an EMBL/GenBank/DDBJ whole genome shotgun (WGS) entry which is preliminary data.</text>
</comment>
<feature type="domain" description="RNA polymerase sigma-70 region 2" evidence="7">
    <location>
        <begin position="26"/>
        <end position="90"/>
    </location>
</feature>
<dbReference type="InterPro" id="IPR013325">
    <property type="entry name" value="RNA_pol_sigma_r2"/>
</dbReference>
<accession>A0A2R5F870</accession>
<evidence type="ECO:0000256" key="5">
    <source>
        <dbReference type="ARBA" id="ARBA00023163"/>
    </source>
</evidence>
<dbReference type="PANTHER" id="PTHR43133">
    <property type="entry name" value="RNA POLYMERASE ECF-TYPE SIGMA FACTO"/>
    <property type="match status" value="1"/>
</dbReference>
<evidence type="ECO:0000256" key="3">
    <source>
        <dbReference type="ARBA" id="ARBA00023082"/>
    </source>
</evidence>
<gene>
    <name evidence="9" type="primary">rpoE</name>
    <name evidence="9" type="ORF">NMK_0406</name>
</gene>
<dbReference type="OrthoDB" id="9780326at2"/>
<dbReference type="InterPro" id="IPR014284">
    <property type="entry name" value="RNA_pol_sigma-70_dom"/>
</dbReference>
<dbReference type="SUPFAM" id="SSF88946">
    <property type="entry name" value="Sigma2 domain of RNA polymerase sigma factors"/>
    <property type="match status" value="1"/>
</dbReference>
<dbReference type="InterPro" id="IPR013324">
    <property type="entry name" value="RNA_pol_sigma_r3/r4-like"/>
</dbReference>
<dbReference type="InterPro" id="IPR036388">
    <property type="entry name" value="WH-like_DNA-bd_sf"/>
</dbReference>
<dbReference type="GO" id="GO:0003677">
    <property type="term" value="F:DNA binding"/>
    <property type="evidence" value="ECO:0007669"/>
    <property type="project" value="UniProtKB-KW"/>
</dbReference>
<evidence type="ECO:0000256" key="6">
    <source>
        <dbReference type="RuleBase" id="RU000716"/>
    </source>
</evidence>
<dbReference type="NCBIfam" id="TIGR02939">
    <property type="entry name" value="RpoE_Sigma70"/>
    <property type="match status" value="1"/>
</dbReference>
<protein>
    <recommendedName>
        <fullName evidence="6">RNA polymerase sigma factor</fullName>
    </recommendedName>
</protein>
<dbReference type="PANTHER" id="PTHR43133:SF53">
    <property type="entry name" value="ECF RNA POLYMERASE SIGMA-E FACTOR"/>
    <property type="match status" value="1"/>
</dbReference>
<dbReference type="Gene3D" id="1.10.1740.10">
    <property type="match status" value="1"/>
</dbReference>
<keyword evidence="4 6" id="KW-0238">DNA-binding</keyword>
<keyword evidence="3 6" id="KW-0731">Sigma factor</keyword>
<dbReference type="InterPro" id="IPR014286">
    <property type="entry name" value="RNA_pol_sigma70_RpoE"/>
</dbReference>
<dbReference type="Gene3D" id="1.10.10.10">
    <property type="entry name" value="Winged helix-like DNA-binding domain superfamily/Winged helix DNA-binding domain"/>
    <property type="match status" value="1"/>
</dbReference>
<evidence type="ECO:0000313" key="10">
    <source>
        <dbReference type="Proteomes" id="UP000245081"/>
    </source>
</evidence>
<dbReference type="Pfam" id="PF04542">
    <property type="entry name" value="Sigma70_r2"/>
    <property type="match status" value="1"/>
</dbReference>